<dbReference type="AlphaFoldDB" id="A0A5S6QWW4"/>
<reference evidence="8" key="1">
    <citation type="submission" date="2013-11" db="EMBL/GenBank/DDBJ databases">
        <authorList>
            <person name="Aslett M."/>
        </authorList>
    </citation>
    <scope>NUCLEOTIDE SEQUENCE [LARGE SCALE GENOMIC DNA]</scope>
    <source>
        <strain evidence="8">Edinburgh</strain>
    </source>
</reference>
<feature type="compositionally biased region" description="Polar residues" evidence="5">
    <location>
        <begin position="869"/>
        <end position="889"/>
    </location>
</feature>
<dbReference type="InterPro" id="IPR013083">
    <property type="entry name" value="Znf_RING/FYVE/PHD"/>
</dbReference>
<name>A0A5S6QWW4_TRIMR</name>
<dbReference type="STRING" id="70415.A0A5S6QWW4"/>
<dbReference type="WBParaSite" id="TMUE_3000011745.2">
    <property type="protein sequence ID" value="TMUE_3000011745.2"/>
    <property type="gene ID" value="WBGene00292528"/>
</dbReference>
<dbReference type="SMART" id="SM00249">
    <property type="entry name" value="PHD"/>
    <property type="match status" value="2"/>
</dbReference>
<evidence type="ECO:0000259" key="7">
    <source>
        <dbReference type="PROSITE" id="PS51805"/>
    </source>
</evidence>
<dbReference type="InterPro" id="IPR001965">
    <property type="entry name" value="Znf_PHD"/>
</dbReference>
<dbReference type="PANTHER" id="PTHR13793">
    <property type="entry name" value="PHD FINGER PROTEINS"/>
    <property type="match status" value="1"/>
</dbReference>
<dbReference type="PROSITE" id="PS50016">
    <property type="entry name" value="ZF_PHD_2"/>
    <property type="match status" value="1"/>
</dbReference>
<dbReference type="WBParaSite" id="TMUE_3000011745.1">
    <property type="protein sequence ID" value="TMUE_3000011745.1"/>
    <property type="gene ID" value="WBGene00292528"/>
</dbReference>
<dbReference type="PROSITE" id="PS51805">
    <property type="entry name" value="EPHD"/>
    <property type="match status" value="1"/>
</dbReference>
<dbReference type="GO" id="GO:0008270">
    <property type="term" value="F:zinc ion binding"/>
    <property type="evidence" value="ECO:0007669"/>
    <property type="project" value="UniProtKB-KW"/>
</dbReference>
<dbReference type="Gene3D" id="3.30.40.10">
    <property type="entry name" value="Zinc/RING finger domain, C3HC4 (zinc finger)"/>
    <property type="match status" value="2"/>
</dbReference>
<sequence>MKGTERQPTKDCNGSRGKKASQAHDGQAVTMDDNVTKCVSSQRYSSEKEPHTSAYTSCSEETFSQSESDASTVDTDTDSEVSGSDDKDSESSALSSFEEMESSKEETDHKESTDNEEVETICADSTETKNAPKDTSVRICLICLKGGKDKEVVTCAACGLPVHRLCYGSNWFPENAAQWFCESCCRRVPKHSDGEPPFCALCPVRGGAMRLTDSGNFVHVVCAIVHRKLLNEDGTLCDRLDILEIASQFGRHKCRLCVDSEFANCGVCVPCDSGLCKTFVHISCAQSAGLFVHDAEPNVFYAWCYEHRDAETSRSNKKLYKTIMTQMVNFSRSGRRVEPPSYVFKQTRGISDPAKEHPTIPATMFAEYIILDRRKKEIQSKHAADPSPWSQKKLPSISRSLQLQINGVLFDRSIPVAFSAEFFHYYCARGEAFKWIIDVIAQMEKSHRRVQATTLHVLKKVHPAVSELMKIYVLTGRHVCSDEQQVNAPTGQETDRASRKVLAAASVSSNVIETPKKKKGKKQAAQPPCEPETLKRLLAQDNSNLTAKMRTTLRRSPRFAGSTVPLESSGPQSSSSCQVVDRLEISSSDSGWSELKPKHQANVGSSKCQLGDWCSNSIPGASGPVKFTDLPRTHSVHEVAHAAKFVMDRKPEDESCPVQSPCSPGITSLASDAQQRKRSVRSSRRRKWLTIEDSASVIDVPPKKVLCNKLGPQTSCVHKNCMQTNDLVAERAGEQITLDDTEYTDEKEEQKLKSKKTSGITVDDALSGLKSIALNLKATKMAASAAQQQRDVNSVVAECDASETNFATDPQSTVVPNQLDHQPGPLFIETKVKEAVPPLADEPCESNIEDENSNINALKNTESSCAFEQCSSPNDLSHKSGSPSVSPLESTKEEIPDSEEDVSNGQKEPVLVSVQPNLIESDIPLVSRAFEEVVCSESVGDDVFKLVPLKISKRDVEVREPAVSLEYEGVPTIGMEVYVGDSESCCSTTPPQRPLSADVGCVDVGDTFQMEPRRRHRKRKREDLIHVIRVEDID</sequence>
<dbReference type="WBParaSite" id="TMUE_3000011745.3">
    <property type="protein sequence ID" value="TMUE_3000011745.3"/>
    <property type="gene ID" value="WBGene00292528"/>
</dbReference>
<dbReference type="InterPro" id="IPR011011">
    <property type="entry name" value="Znf_FYVE_PHD"/>
</dbReference>
<feature type="region of interest" description="Disordered" evidence="5">
    <location>
        <begin position="512"/>
        <end position="579"/>
    </location>
</feature>
<dbReference type="InterPro" id="IPR034732">
    <property type="entry name" value="EPHD"/>
</dbReference>
<keyword evidence="8" id="KW-1185">Reference proteome</keyword>
<dbReference type="InterPro" id="IPR050701">
    <property type="entry name" value="Histone_Mod_Regulator"/>
</dbReference>
<evidence type="ECO:0000313" key="9">
    <source>
        <dbReference type="WBParaSite" id="TMUE_3000011745.1"/>
    </source>
</evidence>
<dbReference type="PANTHER" id="PTHR13793:SF107">
    <property type="entry name" value="BROMODOMAIN-CONTAINING PROTEIN HOMOLOG"/>
    <property type="match status" value="1"/>
</dbReference>
<feature type="compositionally biased region" description="Polar residues" evidence="5">
    <location>
        <begin position="657"/>
        <end position="673"/>
    </location>
</feature>
<feature type="region of interest" description="Disordered" evidence="5">
    <location>
        <begin position="1"/>
        <end position="130"/>
    </location>
</feature>
<dbReference type="Proteomes" id="UP000046395">
    <property type="component" value="Unassembled WGS sequence"/>
</dbReference>
<evidence type="ECO:0000256" key="2">
    <source>
        <dbReference type="ARBA" id="ARBA00022771"/>
    </source>
</evidence>
<keyword evidence="1" id="KW-0479">Metal-binding</keyword>
<evidence type="ECO:0000256" key="1">
    <source>
        <dbReference type="ARBA" id="ARBA00022723"/>
    </source>
</evidence>
<feature type="region of interest" description="Disordered" evidence="5">
    <location>
        <begin position="655"/>
        <end position="682"/>
    </location>
</feature>
<evidence type="ECO:0000256" key="3">
    <source>
        <dbReference type="ARBA" id="ARBA00022833"/>
    </source>
</evidence>
<feature type="compositionally biased region" description="Basic and acidic residues" evidence="5">
    <location>
        <begin position="101"/>
        <end position="113"/>
    </location>
</feature>
<keyword evidence="3" id="KW-0862">Zinc</keyword>
<dbReference type="Pfam" id="PF00628">
    <property type="entry name" value="PHD"/>
    <property type="match status" value="1"/>
</dbReference>
<reference evidence="9" key="3">
    <citation type="submission" date="2019-12" db="UniProtKB">
        <authorList>
            <consortium name="WormBaseParasite"/>
        </authorList>
    </citation>
    <scope>IDENTIFICATION</scope>
</reference>
<keyword evidence="2 4" id="KW-0863">Zinc-finger</keyword>
<accession>A0A5S6QWW4</accession>
<evidence type="ECO:0000259" key="6">
    <source>
        <dbReference type="PROSITE" id="PS50016"/>
    </source>
</evidence>
<feature type="domain" description="PHD-type" evidence="7">
    <location>
        <begin position="196"/>
        <end position="308"/>
    </location>
</feature>
<evidence type="ECO:0000256" key="4">
    <source>
        <dbReference type="PROSITE-ProRule" id="PRU00146"/>
    </source>
</evidence>
<evidence type="ECO:0000256" key="5">
    <source>
        <dbReference type="SAM" id="MobiDB-lite"/>
    </source>
</evidence>
<feature type="region of interest" description="Disordered" evidence="5">
    <location>
        <begin position="869"/>
        <end position="909"/>
    </location>
</feature>
<feature type="compositionally biased region" description="Polar residues" evidence="5">
    <location>
        <begin position="53"/>
        <end position="65"/>
    </location>
</feature>
<feature type="domain" description="PHD-type" evidence="6">
    <location>
        <begin position="137"/>
        <end position="187"/>
    </location>
</feature>
<dbReference type="InterPro" id="IPR019786">
    <property type="entry name" value="Zinc_finger_PHD-type_CS"/>
</dbReference>
<dbReference type="GO" id="GO:0006357">
    <property type="term" value="P:regulation of transcription by RNA polymerase II"/>
    <property type="evidence" value="ECO:0007669"/>
    <property type="project" value="TreeGrafter"/>
</dbReference>
<evidence type="ECO:0000313" key="8">
    <source>
        <dbReference type="Proteomes" id="UP000046395"/>
    </source>
</evidence>
<dbReference type="SUPFAM" id="SSF57903">
    <property type="entry name" value="FYVE/PHD zinc finger"/>
    <property type="match status" value="1"/>
</dbReference>
<reference evidence="8" key="2">
    <citation type="submission" date="2014-03" db="EMBL/GenBank/DDBJ databases">
        <title>The whipworm genome and dual-species transcriptomics of an intimate host-pathogen interaction.</title>
        <authorList>
            <person name="Foth B.J."/>
            <person name="Tsai I.J."/>
            <person name="Reid A.J."/>
            <person name="Bancroft A.J."/>
            <person name="Nichol S."/>
            <person name="Tracey A."/>
            <person name="Holroyd N."/>
            <person name="Cotton J.A."/>
            <person name="Stanley E.J."/>
            <person name="Zarowiecki M."/>
            <person name="Liu J.Z."/>
            <person name="Huckvale T."/>
            <person name="Cooper P.J."/>
            <person name="Grencis R.K."/>
            <person name="Berriman M."/>
        </authorList>
    </citation>
    <scope>NUCLEOTIDE SEQUENCE [LARGE SCALE GENOMIC DNA]</scope>
    <source>
        <strain evidence="8">Edinburgh</strain>
    </source>
</reference>
<proteinExistence type="predicted"/>
<protein>
    <submittedName>
        <fullName evidence="9">PHD-type domain-containing protein</fullName>
    </submittedName>
</protein>
<organism evidence="8 9">
    <name type="scientific">Trichuris muris</name>
    <name type="common">Mouse whipworm</name>
    <dbReference type="NCBI Taxonomy" id="70415"/>
    <lineage>
        <taxon>Eukaryota</taxon>
        <taxon>Metazoa</taxon>
        <taxon>Ecdysozoa</taxon>
        <taxon>Nematoda</taxon>
        <taxon>Enoplea</taxon>
        <taxon>Dorylaimia</taxon>
        <taxon>Trichinellida</taxon>
        <taxon>Trichuridae</taxon>
        <taxon>Trichuris</taxon>
    </lineage>
</organism>
<dbReference type="InterPro" id="IPR019787">
    <property type="entry name" value="Znf_PHD-finger"/>
</dbReference>
<dbReference type="Pfam" id="PF13832">
    <property type="entry name" value="zf-HC5HC2H_2"/>
    <property type="match status" value="1"/>
</dbReference>
<dbReference type="PROSITE" id="PS01359">
    <property type="entry name" value="ZF_PHD_1"/>
    <property type="match status" value="1"/>
</dbReference>